<evidence type="ECO:0008006" key="4">
    <source>
        <dbReference type="Google" id="ProtNLM"/>
    </source>
</evidence>
<evidence type="ECO:0000313" key="2">
    <source>
        <dbReference type="EMBL" id="MEU2123743.1"/>
    </source>
</evidence>
<accession>A0ABV2XCW9</accession>
<gene>
    <name evidence="2" type="ORF">ABZ507_18170</name>
</gene>
<protein>
    <recommendedName>
        <fullName evidence="4">Sensor domain-containing protein</fullName>
    </recommendedName>
</protein>
<dbReference type="Proteomes" id="UP001550535">
    <property type="component" value="Unassembled WGS sequence"/>
</dbReference>
<reference evidence="2 3" key="1">
    <citation type="submission" date="2024-06" db="EMBL/GenBank/DDBJ databases">
        <title>The Natural Products Discovery Center: Release of the First 8490 Sequenced Strains for Exploring Actinobacteria Biosynthetic Diversity.</title>
        <authorList>
            <person name="Kalkreuter E."/>
            <person name="Kautsar S.A."/>
            <person name="Yang D."/>
            <person name="Bader C.D."/>
            <person name="Teijaro C.N."/>
            <person name="Fluegel L."/>
            <person name="Davis C.M."/>
            <person name="Simpson J.R."/>
            <person name="Lauterbach L."/>
            <person name="Steele A.D."/>
            <person name="Gui C."/>
            <person name="Meng S."/>
            <person name="Li G."/>
            <person name="Viehrig K."/>
            <person name="Ye F."/>
            <person name="Su P."/>
            <person name="Kiefer A.F."/>
            <person name="Nichols A."/>
            <person name="Cepeda A.J."/>
            <person name="Yan W."/>
            <person name="Fan B."/>
            <person name="Jiang Y."/>
            <person name="Adhikari A."/>
            <person name="Zheng C.-J."/>
            <person name="Schuster L."/>
            <person name="Cowan T.M."/>
            <person name="Smanski M.J."/>
            <person name="Chevrette M.G."/>
            <person name="De Carvalho L.P.S."/>
            <person name="Shen B."/>
        </authorList>
    </citation>
    <scope>NUCLEOTIDE SEQUENCE [LARGE SCALE GENOMIC DNA]</scope>
    <source>
        <strain evidence="2 3">NPDC019434</strain>
    </source>
</reference>
<evidence type="ECO:0000256" key="1">
    <source>
        <dbReference type="SAM" id="MobiDB-lite"/>
    </source>
</evidence>
<dbReference type="EMBL" id="JBEYBR010000044">
    <property type="protein sequence ID" value="MEU2123743.1"/>
    <property type="molecule type" value="Genomic_DNA"/>
</dbReference>
<evidence type="ECO:0000313" key="3">
    <source>
        <dbReference type="Proteomes" id="UP001550535"/>
    </source>
</evidence>
<sequence length="239" mass="23610">MNRTCGLLAAIAPLVVAIGCGSGDRAASGPPELPPLGPVVTAAPVATGPETDAAGLRQRLLSDTDLPAGFTALPSPADTGAGATGSSPTNPAECVKVLAPLGAQYPGASAQASTQYAGPNFSSIDIDAASYPPGAVAAAFTQAQDLLRRCAHYTSVDGSDIAVDYRIGGLVQPPVGDAAAPFQVRSTSDDLSLGSSVAIVQVGSTLVQVAVTAPETVDPEVLGALTAAQVRRLQGVAGP</sequence>
<comment type="caution">
    <text evidence="2">The sequence shown here is derived from an EMBL/GenBank/DDBJ whole genome shotgun (WGS) entry which is preliminary data.</text>
</comment>
<dbReference type="RefSeq" id="WP_357992009.1">
    <property type="nucleotide sequence ID" value="NZ_JBEYBR010000044.1"/>
</dbReference>
<dbReference type="PROSITE" id="PS51257">
    <property type="entry name" value="PROKAR_LIPOPROTEIN"/>
    <property type="match status" value="1"/>
</dbReference>
<feature type="region of interest" description="Disordered" evidence="1">
    <location>
        <begin position="67"/>
        <end position="89"/>
    </location>
</feature>
<proteinExistence type="predicted"/>
<name>A0ABV2XCW9_9NOCA</name>
<organism evidence="2 3">
    <name type="scientific">Nocardia niwae</name>
    <dbReference type="NCBI Taxonomy" id="626084"/>
    <lineage>
        <taxon>Bacteria</taxon>
        <taxon>Bacillati</taxon>
        <taxon>Actinomycetota</taxon>
        <taxon>Actinomycetes</taxon>
        <taxon>Mycobacteriales</taxon>
        <taxon>Nocardiaceae</taxon>
        <taxon>Nocardia</taxon>
    </lineage>
</organism>
<keyword evidence="3" id="KW-1185">Reference proteome</keyword>